<dbReference type="Gramene" id="PGSC0003DMT400093359">
    <property type="protein sequence ID" value="PGSC0003DMT400093359"/>
    <property type="gene ID" value="PGSC0003DMG400042930"/>
</dbReference>
<keyword evidence="3" id="KW-1185">Reference proteome</keyword>
<proteinExistence type="predicted"/>
<dbReference type="AlphaFoldDB" id="M1DRT1"/>
<dbReference type="HOGENOM" id="CLU_1996636_0_0_1"/>
<sequence>MGSKEFVAARAEKGGTKPEGVEPDRIMFYKRTHYTSEKGWSSLEAETHYNNMIDLKDIYTSGESFMTNDEIVDTVLRTKSGYIKGLGYGRKPNTTRATQRRMAELEYSLKKAKQEDASAQHDLQK</sequence>
<reference evidence="2" key="2">
    <citation type="submission" date="2015-06" db="UniProtKB">
        <authorList>
            <consortium name="EnsemblPlants"/>
        </authorList>
    </citation>
    <scope>IDENTIFICATION</scope>
    <source>
        <strain evidence="2">DM1-3 516 R44</strain>
    </source>
</reference>
<dbReference type="Proteomes" id="UP000011115">
    <property type="component" value="Unassembled WGS sequence"/>
</dbReference>
<dbReference type="OMA" id="VEPDRIM"/>
<evidence type="ECO:0000313" key="2">
    <source>
        <dbReference type="EnsemblPlants" id="PGSC0003DMT400093359"/>
    </source>
</evidence>
<evidence type="ECO:0000256" key="1">
    <source>
        <dbReference type="SAM" id="MobiDB-lite"/>
    </source>
</evidence>
<evidence type="ECO:0000313" key="3">
    <source>
        <dbReference type="Proteomes" id="UP000011115"/>
    </source>
</evidence>
<dbReference type="eggNOG" id="ENOG502ST0X">
    <property type="taxonomic scope" value="Eukaryota"/>
</dbReference>
<accession>M1DRT1</accession>
<dbReference type="InParanoid" id="M1DRT1"/>
<dbReference type="PaxDb" id="4113-PGSC0003DMT400093359"/>
<feature type="compositionally biased region" description="Basic and acidic residues" evidence="1">
    <location>
        <begin position="10"/>
        <end position="21"/>
    </location>
</feature>
<protein>
    <submittedName>
        <fullName evidence="2">Uncharacterized protein</fullName>
    </submittedName>
</protein>
<dbReference type="EnsemblPlants" id="PGSC0003DMT400093359">
    <property type="protein sequence ID" value="PGSC0003DMT400093359"/>
    <property type="gene ID" value="PGSC0003DMG400042930"/>
</dbReference>
<feature type="region of interest" description="Disordered" evidence="1">
    <location>
        <begin position="1"/>
        <end position="21"/>
    </location>
</feature>
<organism evidence="2 3">
    <name type="scientific">Solanum tuberosum</name>
    <name type="common">Potato</name>
    <dbReference type="NCBI Taxonomy" id="4113"/>
    <lineage>
        <taxon>Eukaryota</taxon>
        <taxon>Viridiplantae</taxon>
        <taxon>Streptophyta</taxon>
        <taxon>Embryophyta</taxon>
        <taxon>Tracheophyta</taxon>
        <taxon>Spermatophyta</taxon>
        <taxon>Magnoliopsida</taxon>
        <taxon>eudicotyledons</taxon>
        <taxon>Gunneridae</taxon>
        <taxon>Pentapetalae</taxon>
        <taxon>asterids</taxon>
        <taxon>lamiids</taxon>
        <taxon>Solanales</taxon>
        <taxon>Solanaceae</taxon>
        <taxon>Solanoideae</taxon>
        <taxon>Solaneae</taxon>
        <taxon>Solanum</taxon>
    </lineage>
</organism>
<name>M1DRT1_SOLTU</name>
<reference evidence="3" key="1">
    <citation type="journal article" date="2011" name="Nature">
        <title>Genome sequence and analysis of the tuber crop potato.</title>
        <authorList>
            <consortium name="The Potato Genome Sequencing Consortium"/>
        </authorList>
    </citation>
    <scope>NUCLEOTIDE SEQUENCE [LARGE SCALE GENOMIC DNA]</scope>
    <source>
        <strain evidence="3">cv. DM1-3 516 R44</strain>
    </source>
</reference>